<dbReference type="PANTHER" id="PTHR38681:SF1">
    <property type="entry name" value="RETROVIRUS-RELATED POL POLYPROTEIN FROM TRANSPOSON 412-LIKE PROTEIN"/>
    <property type="match status" value="1"/>
</dbReference>
<dbReference type="PANTHER" id="PTHR38681">
    <property type="entry name" value="RETROVIRUS-RELATED POL POLYPROTEIN FROM TRANSPOSON 412-LIKE PROTEIN-RELATED"/>
    <property type="match status" value="1"/>
</dbReference>
<dbReference type="EMBL" id="JAPWTK010000121">
    <property type="protein sequence ID" value="KAJ8949282.1"/>
    <property type="molecule type" value="Genomic_DNA"/>
</dbReference>
<evidence type="ECO:0000313" key="1">
    <source>
        <dbReference type="EMBL" id="KAJ8949282.1"/>
    </source>
</evidence>
<keyword evidence="2" id="KW-1185">Reference proteome</keyword>
<evidence type="ECO:0000313" key="2">
    <source>
        <dbReference type="Proteomes" id="UP001162162"/>
    </source>
</evidence>
<gene>
    <name evidence="1" type="ORF">NQ318_022798</name>
</gene>
<protein>
    <submittedName>
        <fullName evidence="1">Uncharacterized protein</fullName>
    </submittedName>
</protein>
<reference evidence="1" key="1">
    <citation type="journal article" date="2023" name="Insect Mol. Biol.">
        <title>Genome sequencing provides insights into the evolution of gene families encoding plant cell wall-degrading enzymes in longhorned beetles.</title>
        <authorList>
            <person name="Shin N.R."/>
            <person name="Okamura Y."/>
            <person name="Kirsch R."/>
            <person name="Pauchet Y."/>
        </authorList>
    </citation>
    <scope>NUCLEOTIDE SEQUENCE</scope>
    <source>
        <strain evidence="1">AMC_N1</strain>
    </source>
</reference>
<accession>A0AAV8YE24</accession>
<sequence>MEVRHRRCCETIIGVDFLAHYGSLVDIGNGRLLDQTTQLTSKGGVVECSMDYIRTVTGSSVFHNLLQKLPQITRPRGAACVAKHQTKHYISTTPGSAVAKKPRHDEANWTGATFVTDLQKGFQDLQPAPVKRHDNKKVFIFEDLTITPQVFVRNDAPRASLQEPYEGPFPVMQRGDKMFLVQIHGREKHISVDILKPVYLINDQVDPQDCDPEDDPVIIPQRKKTAASWRGSQNQHLQHQVQYARDLADMYAFRTVTKPIS</sequence>
<organism evidence="1 2">
    <name type="scientific">Aromia moschata</name>
    <dbReference type="NCBI Taxonomy" id="1265417"/>
    <lineage>
        <taxon>Eukaryota</taxon>
        <taxon>Metazoa</taxon>
        <taxon>Ecdysozoa</taxon>
        <taxon>Arthropoda</taxon>
        <taxon>Hexapoda</taxon>
        <taxon>Insecta</taxon>
        <taxon>Pterygota</taxon>
        <taxon>Neoptera</taxon>
        <taxon>Endopterygota</taxon>
        <taxon>Coleoptera</taxon>
        <taxon>Polyphaga</taxon>
        <taxon>Cucujiformia</taxon>
        <taxon>Chrysomeloidea</taxon>
        <taxon>Cerambycidae</taxon>
        <taxon>Cerambycinae</taxon>
        <taxon>Callichromatini</taxon>
        <taxon>Aromia</taxon>
    </lineage>
</organism>
<dbReference type="Proteomes" id="UP001162162">
    <property type="component" value="Unassembled WGS sequence"/>
</dbReference>
<comment type="caution">
    <text evidence="1">The sequence shown here is derived from an EMBL/GenBank/DDBJ whole genome shotgun (WGS) entry which is preliminary data.</text>
</comment>
<dbReference type="AlphaFoldDB" id="A0AAV8YE24"/>
<name>A0AAV8YE24_9CUCU</name>
<feature type="non-terminal residue" evidence="1">
    <location>
        <position position="261"/>
    </location>
</feature>
<proteinExistence type="predicted"/>